<name>A0A078AVD9_STYLE</name>
<proteinExistence type="predicted"/>
<dbReference type="EMBL" id="CCKQ01014567">
    <property type="protein sequence ID" value="CDW86350.1"/>
    <property type="molecule type" value="Genomic_DNA"/>
</dbReference>
<keyword evidence="8" id="KW-1185">Reference proteome</keyword>
<comment type="subcellular location">
    <subcellularLocation>
        <location evidence="1">Cytoplasm</location>
        <location evidence="1">Cytoskeleton</location>
    </subcellularLocation>
</comment>
<keyword evidence="3" id="KW-0206">Cytoskeleton</keyword>
<keyword evidence="4" id="KW-0175">Coiled coil</keyword>
<feature type="coiled-coil region" evidence="4">
    <location>
        <begin position="194"/>
        <end position="263"/>
    </location>
</feature>
<evidence type="ECO:0000256" key="4">
    <source>
        <dbReference type="SAM" id="Coils"/>
    </source>
</evidence>
<feature type="compositionally biased region" description="Low complexity" evidence="5">
    <location>
        <begin position="17"/>
        <end position="28"/>
    </location>
</feature>
<reference evidence="7 8" key="1">
    <citation type="submission" date="2014-06" db="EMBL/GenBank/DDBJ databases">
        <authorList>
            <person name="Swart Estienne"/>
        </authorList>
    </citation>
    <scope>NUCLEOTIDE SEQUENCE [LARGE SCALE GENOMIC DNA]</scope>
    <source>
        <strain evidence="7 8">130c</strain>
    </source>
</reference>
<dbReference type="InterPro" id="IPR036534">
    <property type="entry name" value="GAR_dom_sf"/>
</dbReference>
<evidence type="ECO:0000256" key="1">
    <source>
        <dbReference type="ARBA" id="ARBA00004245"/>
    </source>
</evidence>
<accession>A0A078AVD9</accession>
<evidence type="ECO:0000313" key="8">
    <source>
        <dbReference type="Proteomes" id="UP000039865"/>
    </source>
</evidence>
<sequence length="382" mass="44340">MSTNKSKTASPTRRSQTINNNGTNKTNIQLSIDNSRQDFVLMDKDLLRGLSEKEVEIEHLKTTVIALNQKVEVCDIFLQIKSNNAQQIIRDLELDAQNANTITQNSEIKRVELQTHIRETAVQIQIEATKNKEFQDKLIEENKRLREDLHRANGLLNEREVEIHTLRETNLQCLAKIREQEQIIRVNIDIADQLAHANQLNEALYNQKLKLQKELETASDYILALEDKVYKANKTSLELLRQLKDAEIEIETLKNYIIELKQRIAVYIPVKDDVIDKKLAEFINNYPDRQKLKIMFLRESEGVYQFGSKRVAVRVDKDKINIRVGGGYLSIDEFLDQYTPAELDKMERKDPLKKFSEKIAMQKTLVGKEVRESSPIRSPTRQ</sequence>
<dbReference type="OrthoDB" id="298720at2759"/>
<evidence type="ECO:0000259" key="6">
    <source>
        <dbReference type="PROSITE" id="PS51460"/>
    </source>
</evidence>
<dbReference type="Gene3D" id="3.30.920.20">
    <property type="entry name" value="Gas2-like domain"/>
    <property type="match status" value="1"/>
</dbReference>
<protein>
    <submittedName>
        <fullName evidence="7">Gas2 domain containing protein</fullName>
    </submittedName>
</protein>
<evidence type="ECO:0000256" key="2">
    <source>
        <dbReference type="ARBA" id="ARBA00022490"/>
    </source>
</evidence>
<dbReference type="AlphaFoldDB" id="A0A078AVD9"/>
<evidence type="ECO:0000313" key="7">
    <source>
        <dbReference type="EMBL" id="CDW86350.1"/>
    </source>
</evidence>
<dbReference type="GO" id="GO:0008017">
    <property type="term" value="F:microtubule binding"/>
    <property type="evidence" value="ECO:0007669"/>
    <property type="project" value="InterPro"/>
</dbReference>
<dbReference type="SUPFAM" id="SSF143575">
    <property type="entry name" value="GAS2 domain-like"/>
    <property type="match status" value="1"/>
</dbReference>
<dbReference type="Proteomes" id="UP000039865">
    <property type="component" value="Unassembled WGS sequence"/>
</dbReference>
<feature type="compositionally biased region" description="Polar residues" evidence="5">
    <location>
        <begin position="1"/>
        <end position="16"/>
    </location>
</feature>
<organism evidence="7 8">
    <name type="scientific">Stylonychia lemnae</name>
    <name type="common">Ciliate</name>
    <dbReference type="NCBI Taxonomy" id="5949"/>
    <lineage>
        <taxon>Eukaryota</taxon>
        <taxon>Sar</taxon>
        <taxon>Alveolata</taxon>
        <taxon>Ciliophora</taxon>
        <taxon>Intramacronucleata</taxon>
        <taxon>Spirotrichea</taxon>
        <taxon>Stichotrichia</taxon>
        <taxon>Sporadotrichida</taxon>
        <taxon>Oxytrichidae</taxon>
        <taxon>Stylonychinae</taxon>
        <taxon>Stylonychia</taxon>
    </lineage>
</organism>
<feature type="coiled-coil region" evidence="4">
    <location>
        <begin position="135"/>
        <end position="162"/>
    </location>
</feature>
<dbReference type="Pfam" id="PF02187">
    <property type="entry name" value="GAS2"/>
    <property type="match status" value="1"/>
</dbReference>
<evidence type="ECO:0000256" key="3">
    <source>
        <dbReference type="ARBA" id="ARBA00023212"/>
    </source>
</evidence>
<evidence type="ECO:0000256" key="5">
    <source>
        <dbReference type="SAM" id="MobiDB-lite"/>
    </source>
</evidence>
<gene>
    <name evidence="7" type="primary">Contig7616.g8119</name>
    <name evidence="7" type="ORF">STYLEM_15444</name>
</gene>
<dbReference type="InParanoid" id="A0A078AVD9"/>
<feature type="domain" description="GAR" evidence="6">
    <location>
        <begin position="266"/>
        <end position="342"/>
    </location>
</feature>
<dbReference type="PROSITE" id="PS51460">
    <property type="entry name" value="GAR"/>
    <property type="match status" value="1"/>
</dbReference>
<dbReference type="GO" id="GO:0005856">
    <property type="term" value="C:cytoskeleton"/>
    <property type="evidence" value="ECO:0007669"/>
    <property type="project" value="UniProtKB-SubCell"/>
</dbReference>
<keyword evidence="2" id="KW-0963">Cytoplasm</keyword>
<feature type="region of interest" description="Disordered" evidence="5">
    <location>
        <begin position="1"/>
        <end position="28"/>
    </location>
</feature>
<dbReference type="InterPro" id="IPR003108">
    <property type="entry name" value="GAR_dom"/>
</dbReference>